<dbReference type="NCBIfam" id="TIGR04050">
    <property type="entry name" value="MSMEG_0567_Cter"/>
    <property type="match status" value="1"/>
</dbReference>
<comment type="caution">
    <text evidence="3">The sequence shown here is derived from an EMBL/GenBank/DDBJ whole genome shotgun (WGS) entry which is preliminary data.</text>
</comment>
<dbReference type="Gene3D" id="3.40.630.30">
    <property type="match status" value="1"/>
</dbReference>
<proteinExistence type="predicted"/>
<dbReference type="InterPro" id="IPR006283">
    <property type="entry name" value="ThiL-like"/>
</dbReference>
<sequence>MHGHPGTDRHPGAAGRRAPASRGTATALRASDGAGAPAVARPARPGDVDILSLLGAPPRPTPAPPAFLVVAATADEPAGRRRRAAYARLRRDEFAGRQGLFAGSDRDARDDDPATIVLVAVATDADEESVLGGVRLHPEGGDPGLGWWRGSRLVVDEAAGRLRGSVGAALVRAACARALDAGALRFDAHVQARHVAFFGRLGWQRIRPITVAGGPHELLRWPIDRIAQLAAATKQPLGGLLGAMLPSDRWRGDDGYPLDAVRAAGGGSTGVVACLDAIVPSMVQQDPEWAGWCGMLVTAHDLAAMGARPLAALDALGARDAAHAARVLAGLRAGAAALDLPLVGGHTQLGVPAALSVTGTGVAARPIAASGGRAGDALTVTADLVGGWRPGYHGRQWDSSTHRSREELRAMLDAIAVAGPRAAKDVSMAGIVGTTGMLAEASGTGATLDVAAVPRPAGASGGDWLTCFPGFAVVTADAADAAPLPAGPATGAACGRLDAAPGVRLRWPDGDVTDALTGGVTGLDHATDR</sequence>
<keyword evidence="4" id="KW-1185">Reference proteome</keyword>
<dbReference type="SUPFAM" id="SSF55326">
    <property type="entry name" value="PurM N-terminal domain-like"/>
    <property type="match status" value="1"/>
</dbReference>
<dbReference type="RefSeq" id="WP_319956019.1">
    <property type="nucleotide sequence ID" value="NZ_JAXAVX010000023.1"/>
</dbReference>
<dbReference type="Pfam" id="PF00586">
    <property type="entry name" value="AIRS"/>
    <property type="match status" value="1"/>
</dbReference>
<dbReference type="Pfam" id="PF02769">
    <property type="entry name" value="AIRS_C"/>
    <property type="match status" value="1"/>
</dbReference>
<dbReference type="InterPro" id="IPR024035">
    <property type="entry name" value="MSMEG_0567_GNAT"/>
</dbReference>
<dbReference type="InterPro" id="IPR000182">
    <property type="entry name" value="GNAT_dom"/>
</dbReference>
<dbReference type="InterPro" id="IPR036676">
    <property type="entry name" value="PurM-like_C_sf"/>
</dbReference>
<evidence type="ECO:0000259" key="2">
    <source>
        <dbReference type="PROSITE" id="PS51186"/>
    </source>
</evidence>
<feature type="compositionally biased region" description="Low complexity" evidence="1">
    <location>
        <begin position="12"/>
        <end position="45"/>
    </location>
</feature>
<evidence type="ECO:0000313" key="4">
    <source>
        <dbReference type="Proteomes" id="UP001277761"/>
    </source>
</evidence>
<dbReference type="InterPro" id="IPR016181">
    <property type="entry name" value="Acyl_CoA_acyltransferase"/>
</dbReference>
<protein>
    <submittedName>
        <fullName evidence="3">MSMEG_0567/Sll0786 family nitrogen starvation N-acetyltransferase</fullName>
    </submittedName>
</protein>
<evidence type="ECO:0000256" key="1">
    <source>
        <dbReference type="SAM" id="MobiDB-lite"/>
    </source>
</evidence>
<feature type="compositionally biased region" description="Basic and acidic residues" evidence="1">
    <location>
        <begin position="1"/>
        <end position="11"/>
    </location>
</feature>
<accession>A0ABU4VQX0</accession>
<dbReference type="PANTHER" id="PTHR30270">
    <property type="entry name" value="THIAMINE-MONOPHOSPHATE KINASE"/>
    <property type="match status" value="1"/>
</dbReference>
<gene>
    <name evidence="3" type="ORF">SK069_19890</name>
</gene>
<feature type="domain" description="N-acetyltransferase" evidence="2">
    <location>
        <begin position="69"/>
        <end position="224"/>
    </location>
</feature>
<dbReference type="InterPro" id="IPR036921">
    <property type="entry name" value="PurM-like_N_sf"/>
</dbReference>
<dbReference type="SUPFAM" id="SSF55729">
    <property type="entry name" value="Acyl-CoA N-acyltransferases (Nat)"/>
    <property type="match status" value="1"/>
</dbReference>
<feature type="region of interest" description="Disordered" evidence="1">
    <location>
        <begin position="1"/>
        <end position="57"/>
    </location>
</feature>
<dbReference type="SUPFAM" id="SSF56042">
    <property type="entry name" value="PurM C-terminal domain-like"/>
    <property type="match status" value="1"/>
</dbReference>
<reference evidence="3 4" key="1">
    <citation type="submission" date="2023-11" db="EMBL/GenBank/DDBJ databases">
        <authorList>
            <person name="Xu M."/>
            <person name="Jiang T."/>
        </authorList>
    </citation>
    <scope>NUCLEOTIDE SEQUENCE [LARGE SCALE GENOMIC DNA]</scope>
    <source>
        <strain evidence="3 4">SD</strain>
    </source>
</reference>
<evidence type="ECO:0000313" key="3">
    <source>
        <dbReference type="EMBL" id="MDX8153870.1"/>
    </source>
</evidence>
<dbReference type="InterPro" id="IPR010918">
    <property type="entry name" value="PurM-like_C_dom"/>
</dbReference>
<dbReference type="PANTHER" id="PTHR30270:SF0">
    <property type="entry name" value="THIAMINE-MONOPHOSPHATE KINASE"/>
    <property type="match status" value="1"/>
</dbReference>
<dbReference type="InterPro" id="IPR016188">
    <property type="entry name" value="PurM-like_N"/>
</dbReference>
<dbReference type="PROSITE" id="PS51186">
    <property type="entry name" value="GNAT"/>
    <property type="match status" value="1"/>
</dbReference>
<organism evidence="3 4">
    <name type="scientific">Patulibacter brassicae</name>
    <dbReference type="NCBI Taxonomy" id="1705717"/>
    <lineage>
        <taxon>Bacteria</taxon>
        <taxon>Bacillati</taxon>
        <taxon>Actinomycetota</taxon>
        <taxon>Thermoleophilia</taxon>
        <taxon>Solirubrobacterales</taxon>
        <taxon>Patulibacteraceae</taxon>
        <taxon>Patulibacter</taxon>
    </lineage>
</organism>
<dbReference type="Gene3D" id="3.90.650.10">
    <property type="entry name" value="PurM-like C-terminal domain"/>
    <property type="match status" value="1"/>
</dbReference>
<dbReference type="NCBIfam" id="TIGR04045">
    <property type="entry name" value="MSMEG_0567_GNAT"/>
    <property type="match status" value="1"/>
</dbReference>
<dbReference type="Proteomes" id="UP001277761">
    <property type="component" value="Unassembled WGS sequence"/>
</dbReference>
<dbReference type="EMBL" id="JAXAVX010000023">
    <property type="protein sequence ID" value="MDX8153870.1"/>
    <property type="molecule type" value="Genomic_DNA"/>
</dbReference>
<dbReference type="InterPro" id="IPR023911">
    <property type="entry name" value="MSMEG_0567/sll0787_C"/>
</dbReference>
<dbReference type="Gene3D" id="3.30.1330.10">
    <property type="entry name" value="PurM-like, N-terminal domain"/>
    <property type="match status" value="1"/>
</dbReference>
<name>A0ABU4VQX0_9ACTN</name>